<dbReference type="InterPro" id="IPR005143">
    <property type="entry name" value="TF_LuxR_autoind-bd_dom"/>
</dbReference>
<dbReference type="InterPro" id="IPR016032">
    <property type="entry name" value="Sig_transdc_resp-reg_C-effctor"/>
</dbReference>
<dbReference type="Gene3D" id="1.10.10.10">
    <property type="entry name" value="Winged helix-like DNA-binding domain superfamily/Winged helix DNA-binding domain"/>
    <property type="match status" value="1"/>
</dbReference>
<evidence type="ECO:0000256" key="3">
    <source>
        <dbReference type="ARBA" id="ARBA00023163"/>
    </source>
</evidence>
<dbReference type="SMART" id="SM00421">
    <property type="entry name" value="HTH_LUXR"/>
    <property type="match status" value="1"/>
</dbReference>
<comment type="caution">
    <text evidence="5">The sequence shown here is derived from an EMBL/GenBank/DDBJ whole genome shotgun (WGS) entry which is preliminary data.</text>
</comment>
<dbReference type="InterPro" id="IPR036388">
    <property type="entry name" value="WH-like_DNA-bd_sf"/>
</dbReference>
<evidence type="ECO:0000313" key="6">
    <source>
        <dbReference type="Proteomes" id="UP000289411"/>
    </source>
</evidence>
<dbReference type="Pfam" id="PF03472">
    <property type="entry name" value="Autoind_bind"/>
    <property type="match status" value="1"/>
</dbReference>
<dbReference type="SUPFAM" id="SSF46894">
    <property type="entry name" value="C-terminal effector domain of the bipartite response regulators"/>
    <property type="match status" value="1"/>
</dbReference>
<dbReference type="CDD" id="cd06170">
    <property type="entry name" value="LuxR_C_like"/>
    <property type="match status" value="1"/>
</dbReference>
<evidence type="ECO:0000256" key="1">
    <source>
        <dbReference type="ARBA" id="ARBA00023015"/>
    </source>
</evidence>
<sequence length="248" mass="28334">MFFSDRPMDALFLETIEQAAQVGTKEEVYTLLQGMVAAYGLKNAAYMVVNLPHRNHLDPQIYVTYSMEWVDHYKKRNFVRCDPVLLQGFGSILPVDWGDFDLSKRPVRSLFGESREFGVGRQGITLPVRGRFGEQALLTITSDDADPEWNRKKILYMRDFQVIAYHIHRMVLRVENISEQQIHLAPREIDCLKWTAMGKTVQEVAQILGVGHRTARFYLELARHKLDAVNITHAVAKAVSLNIISGGM</sequence>
<evidence type="ECO:0000313" key="5">
    <source>
        <dbReference type="EMBL" id="RYB06133.1"/>
    </source>
</evidence>
<dbReference type="RefSeq" id="WP_129218644.1">
    <property type="nucleotide sequence ID" value="NZ_QYBC01000005.1"/>
</dbReference>
<dbReference type="GO" id="GO:0003677">
    <property type="term" value="F:DNA binding"/>
    <property type="evidence" value="ECO:0007669"/>
    <property type="project" value="UniProtKB-KW"/>
</dbReference>
<keyword evidence="3" id="KW-0804">Transcription</keyword>
<dbReference type="InterPro" id="IPR000792">
    <property type="entry name" value="Tscrpt_reg_LuxR_C"/>
</dbReference>
<dbReference type="PRINTS" id="PR00038">
    <property type="entry name" value="HTHLUXR"/>
</dbReference>
<gene>
    <name evidence="5" type="ORF">D3272_08120</name>
</gene>
<keyword evidence="1" id="KW-0805">Transcription regulation</keyword>
<dbReference type="GO" id="GO:0006355">
    <property type="term" value="P:regulation of DNA-templated transcription"/>
    <property type="evidence" value="ECO:0007669"/>
    <property type="project" value="InterPro"/>
</dbReference>
<accession>A0A4Q2RE67</accession>
<feature type="domain" description="HTH luxR-type" evidence="4">
    <location>
        <begin position="177"/>
        <end position="242"/>
    </location>
</feature>
<dbReference type="Proteomes" id="UP000289411">
    <property type="component" value="Unassembled WGS sequence"/>
</dbReference>
<keyword evidence="2" id="KW-0238">DNA-binding</keyword>
<dbReference type="PROSITE" id="PS50043">
    <property type="entry name" value="HTH_LUXR_2"/>
    <property type="match status" value="1"/>
</dbReference>
<dbReference type="Gene3D" id="3.30.450.80">
    <property type="entry name" value="Transcription factor LuxR-like, autoinducer-binding domain"/>
    <property type="match status" value="1"/>
</dbReference>
<protein>
    <submittedName>
        <fullName evidence="5">LuxR family transcriptional regulator</fullName>
    </submittedName>
</protein>
<dbReference type="AlphaFoldDB" id="A0A4Q2RE67"/>
<reference evidence="5 6" key="2">
    <citation type="submission" date="2019-02" db="EMBL/GenBank/DDBJ databases">
        <title>'Lichenibacterium ramalinii' gen. nov. sp. nov., 'Lichenibacterium minor' gen. nov. sp. nov.</title>
        <authorList>
            <person name="Pankratov T."/>
        </authorList>
    </citation>
    <scope>NUCLEOTIDE SEQUENCE [LARGE SCALE GENOMIC DNA]</scope>
    <source>
        <strain evidence="5 6">RmlP001</strain>
    </source>
</reference>
<proteinExistence type="predicted"/>
<keyword evidence="6" id="KW-1185">Reference proteome</keyword>
<reference evidence="5 6" key="1">
    <citation type="submission" date="2018-09" db="EMBL/GenBank/DDBJ databases">
        <authorList>
            <person name="Grouzdev D.S."/>
            <person name="Krutkina M.S."/>
        </authorList>
    </citation>
    <scope>NUCLEOTIDE SEQUENCE [LARGE SCALE GENOMIC DNA]</scope>
    <source>
        <strain evidence="5 6">RmlP001</strain>
    </source>
</reference>
<organism evidence="5 6">
    <name type="scientific">Lichenibacterium ramalinae</name>
    <dbReference type="NCBI Taxonomy" id="2316527"/>
    <lineage>
        <taxon>Bacteria</taxon>
        <taxon>Pseudomonadati</taxon>
        <taxon>Pseudomonadota</taxon>
        <taxon>Alphaproteobacteria</taxon>
        <taxon>Hyphomicrobiales</taxon>
        <taxon>Lichenihabitantaceae</taxon>
        <taxon>Lichenibacterium</taxon>
    </lineage>
</organism>
<dbReference type="EMBL" id="QYBC01000005">
    <property type="protein sequence ID" value="RYB06133.1"/>
    <property type="molecule type" value="Genomic_DNA"/>
</dbReference>
<dbReference type="SUPFAM" id="SSF75516">
    <property type="entry name" value="Pheromone-binding domain of LuxR-like quorum-sensing transcription factors"/>
    <property type="match status" value="1"/>
</dbReference>
<evidence type="ECO:0000256" key="2">
    <source>
        <dbReference type="ARBA" id="ARBA00023125"/>
    </source>
</evidence>
<dbReference type="InterPro" id="IPR036693">
    <property type="entry name" value="TF_LuxR_autoind-bd_dom_sf"/>
</dbReference>
<name>A0A4Q2RE67_9HYPH</name>
<evidence type="ECO:0000259" key="4">
    <source>
        <dbReference type="PROSITE" id="PS50043"/>
    </source>
</evidence>
<dbReference type="OrthoDB" id="9803630at2"/>
<dbReference type="Pfam" id="PF00196">
    <property type="entry name" value="GerE"/>
    <property type="match status" value="1"/>
</dbReference>